<gene>
    <name evidence="2" type="ORF">KM92DES2_12162</name>
</gene>
<dbReference type="RefSeq" id="WP_227119392.1">
    <property type="nucleotide sequence ID" value="NZ_LT598928.1"/>
</dbReference>
<feature type="region of interest" description="Disordered" evidence="1">
    <location>
        <begin position="1"/>
        <end position="30"/>
    </location>
</feature>
<name>A0A212K3A8_9BACT</name>
<organism evidence="2">
    <name type="scientific">uncultured Desulfovibrio sp</name>
    <dbReference type="NCBI Taxonomy" id="167968"/>
    <lineage>
        <taxon>Bacteria</taxon>
        <taxon>Pseudomonadati</taxon>
        <taxon>Thermodesulfobacteriota</taxon>
        <taxon>Desulfovibrionia</taxon>
        <taxon>Desulfovibrionales</taxon>
        <taxon>Desulfovibrionaceae</taxon>
        <taxon>Desulfovibrio</taxon>
        <taxon>environmental samples</taxon>
    </lineage>
</organism>
<sequence>MLSTALPTEIRGGICTGPTSPKEDGATARGPGRVTIISDRVFDFRDYPAAKQDEVISGVDGAIVRLQRCVILGGIKAVLAGNGDHPGNDMRFGHWEMEDCFIMGAGRRCPEVQDCVELTMRRCWIHNWGRAFDVRSFGGWAHRGGRIAAERCLFTQSGGIFSLGLRTTIADIFAHVGQAWNDDGPSGLLRWQTYLPGVCRGLTANTGGLALATKCYRNKGWIRVENCNEFITLAAARELVRSIDALMPEEGRKRLGNLVDMFDGLGEA</sequence>
<accession>A0A212K3A8</accession>
<reference evidence="2" key="1">
    <citation type="submission" date="2016-04" db="EMBL/GenBank/DDBJ databases">
        <authorList>
            <person name="Evans L.H."/>
            <person name="Alamgir A."/>
            <person name="Owens N."/>
            <person name="Weber N.D."/>
            <person name="Virtaneva K."/>
            <person name="Barbian K."/>
            <person name="Babar A."/>
            <person name="Rosenke K."/>
        </authorList>
    </citation>
    <scope>NUCLEOTIDE SEQUENCE</scope>
    <source>
        <strain evidence="2">92-2</strain>
    </source>
</reference>
<proteinExistence type="predicted"/>
<evidence type="ECO:0000256" key="1">
    <source>
        <dbReference type="SAM" id="MobiDB-lite"/>
    </source>
</evidence>
<evidence type="ECO:0000313" key="2">
    <source>
        <dbReference type="EMBL" id="SBW06230.1"/>
    </source>
</evidence>
<dbReference type="AlphaFoldDB" id="A0A212K3A8"/>
<protein>
    <submittedName>
        <fullName evidence="2">Uncharacterized protein</fullName>
    </submittedName>
</protein>
<dbReference type="EMBL" id="FLUP01000001">
    <property type="protein sequence ID" value="SBW06230.1"/>
    <property type="molecule type" value="Genomic_DNA"/>
</dbReference>